<dbReference type="InterPro" id="IPR002933">
    <property type="entry name" value="Peptidase_M20"/>
</dbReference>
<protein>
    <recommendedName>
        <fullName evidence="4">Peptidase M20 dimerisation domain-containing protein</fullName>
    </recommendedName>
</protein>
<dbReference type="InterPro" id="IPR050072">
    <property type="entry name" value="Peptidase_M20A"/>
</dbReference>
<name>A0AA37WMK5_9GAMM</name>
<dbReference type="GO" id="GO:0046872">
    <property type="term" value="F:metal ion binding"/>
    <property type="evidence" value="ECO:0007669"/>
    <property type="project" value="UniProtKB-KW"/>
</dbReference>
<dbReference type="PANTHER" id="PTHR43808">
    <property type="entry name" value="ACETYLORNITHINE DEACETYLASE"/>
    <property type="match status" value="1"/>
</dbReference>
<evidence type="ECO:0000256" key="1">
    <source>
        <dbReference type="ARBA" id="ARBA00022723"/>
    </source>
</evidence>
<keyword evidence="2" id="KW-0378">Hydrolase</keyword>
<dbReference type="Pfam" id="PF07687">
    <property type="entry name" value="M20_dimer"/>
    <property type="match status" value="1"/>
</dbReference>
<evidence type="ECO:0000256" key="2">
    <source>
        <dbReference type="ARBA" id="ARBA00022801"/>
    </source>
</evidence>
<comment type="caution">
    <text evidence="5">The sequence shown here is derived from an EMBL/GenBank/DDBJ whole genome shotgun (WGS) entry which is preliminary data.</text>
</comment>
<reference evidence="5 6" key="1">
    <citation type="journal article" date="2014" name="Int. J. Syst. Evol. Microbiol.">
        <title>Complete genome sequence of Corynebacterium casei LMG S-19264T (=DSM 44701T), isolated from a smear-ripened cheese.</title>
        <authorList>
            <consortium name="US DOE Joint Genome Institute (JGI-PGF)"/>
            <person name="Walter F."/>
            <person name="Albersmeier A."/>
            <person name="Kalinowski J."/>
            <person name="Ruckert C."/>
        </authorList>
    </citation>
    <scope>NUCLEOTIDE SEQUENCE [LARGE SCALE GENOMIC DNA]</scope>
    <source>
        <strain evidence="5 6">NBRC 110095</strain>
    </source>
</reference>
<dbReference type="EMBL" id="BSPD01000045">
    <property type="protein sequence ID" value="GLS26345.1"/>
    <property type="molecule type" value="Genomic_DNA"/>
</dbReference>
<evidence type="ECO:0000313" key="5">
    <source>
        <dbReference type="EMBL" id="GLS26345.1"/>
    </source>
</evidence>
<dbReference type="Gene3D" id="3.30.70.360">
    <property type="match status" value="1"/>
</dbReference>
<gene>
    <name evidence="5" type="ORF">GCM10007877_20600</name>
</gene>
<accession>A0AA37WMK5</accession>
<sequence length="427" mass="46591">MNLISNVSPSVLEGLEYLQGQQDTMLENTLALANINSGTRHLAGLAQVHDRLYDLFSPIADISESIALAPTQALGDDGVLHDIHYGNALRFVKYPEAPIRVFLCGHMDTVFPVDHPFQTCQFLDDNRVNGPGTADMKGGLMVMLHALKAWEQHPLSHQLGWEIIINSDEETGSLGSSDLLVKHASNAHMGMVFEPALADGTLAGSRKGSGNFSLLVSGLSAHAGREFSLGRNAIAGLSHAMSQLHQWNEREGITVNLGRISGGGPLNVVTDTAVCHFNIRTQTTDDQHWAEERLRELVSRINDSKPPFEDQLKATLHGAFYRPPKPLSEPNLQLFQWLAQCGEQLDIAIHHKPTGGCCDGNNLVAAGLPNIDTLGVRGANIHTADEFMCVDSLSERARLSFLLLDAFARNGDAYLESLSRWRASVKK</sequence>
<dbReference type="NCBIfam" id="NF005602">
    <property type="entry name" value="PRK07338.1"/>
    <property type="match status" value="1"/>
</dbReference>
<dbReference type="PANTHER" id="PTHR43808:SF9">
    <property type="entry name" value="BLL0789 PROTEIN"/>
    <property type="match status" value="1"/>
</dbReference>
<proteinExistence type="predicted"/>
<keyword evidence="6" id="KW-1185">Reference proteome</keyword>
<dbReference type="GO" id="GO:0016787">
    <property type="term" value="F:hydrolase activity"/>
    <property type="evidence" value="ECO:0007669"/>
    <property type="project" value="UniProtKB-KW"/>
</dbReference>
<dbReference type="RefSeq" id="WP_232594776.1">
    <property type="nucleotide sequence ID" value="NZ_BSPD01000045.1"/>
</dbReference>
<dbReference type="InterPro" id="IPR036264">
    <property type="entry name" value="Bact_exopeptidase_dim_dom"/>
</dbReference>
<dbReference type="SUPFAM" id="SSF55031">
    <property type="entry name" value="Bacterial exopeptidase dimerisation domain"/>
    <property type="match status" value="1"/>
</dbReference>
<dbReference type="Pfam" id="PF01546">
    <property type="entry name" value="Peptidase_M20"/>
    <property type="match status" value="1"/>
</dbReference>
<keyword evidence="1" id="KW-0479">Metal-binding</keyword>
<dbReference type="AlphaFoldDB" id="A0AA37WMK5"/>
<evidence type="ECO:0000259" key="4">
    <source>
        <dbReference type="Pfam" id="PF07687"/>
    </source>
</evidence>
<dbReference type="Gene3D" id="3.40.630.10">
    <property type="entry name" value="Zn peptidases"/>
    <property type="match status" value="1"/>
</dbReference>
<dbReference type="Proteomes" id="UP001156870">
    <property type="component" value="Unassembled WGS sequence"/>
</dbReference>
<feature type="domain" description="Peptidase M20 dimerisation" evidence="4">
    <location>
        <begin position="205"/>
        <end position="302"/>
    </location>
</feature>
<dbReference type="InterPro" id="IPR011650">
    <property type="entry name" value="Peptidase_M20_dimer"/>
</dbReference>
<evidence type="ECO:0000256" key="3">
    <source>
        <dbReference type="ARBA" id="ARBA00023285"/>
    </source>
</evidence>
<keyword evidence="3" id="KW-0170">Cobalt</keyword>
<evidence type="ECO:0000313" key="6">
    <source>
        <dbReference type="Proteomes" id="UP001156870"/>
    </source>
</evidence>
<organism evidence="5 6">
    <name type="scientific">Marinibactrum halimedae</name>
    <dbReference type="NCBI Taxonomy" id="1444977"/>
    <lineage>
        <taxon>Bacteria</taxon>
        <taxon>Pseudomonadati</taxon>
        <taxon>Pseudomonadota</taxon>
        <taxon>Gammaproteobacteria</taxon>
        <taxon>Cellvibrionales</taxon>
        <taxon>Cellvibrionaceae</taxon>
        <taxon>Marinibactrum</taxon>
    </lineage>
</organism>
<dbReference type="SUPFAM" id="SSF53187">
    <property type="entry name" value="Zn-dependent exopeptidases"/>
    <property type="match status" value="1"/>
</dbReference>